<feature type="compositionally biased region" description="Polar residues" evidence="9">
    <location>
        <begin position="177"/>
        <end position="187"/>
    </location>
</feature>
<evidence type="ECO:0000259" key="11">
    <source>
        <dbReference type="PROSITE" id="PS51038"/>
    </source>
</evidence>
<proteinExistence type="predicted"/>
<dbReference type="InterPro" id="IPR036427">
    <property type="entry name" value="Bromodomain-like_sf"/>
</dbReference>
<dbReference type="GO" id="GO:0016586">
    <property type="term" value="C:RSC-type complex"/>
    <property type="evidence" value="ECO:0007669"/>
    <property type="project" value="InterPro"/>
</dbReference>
<keyword evidence="7" id="KW-0539">Nucleus</keyword>
<evidence type="ECO:0000256" key="3">
    <source>
        <dbReference type="ARBA" id="ARBA00022853"/>
    </source>
</evidence>
<dbReference type="STRING" id="47428.A0A284R3A5"/>
<dbReference type="OrthoDB" id="1742084at2759"/>
<dbReference type="EMBL" id="FUEG01000004">
    <property type="protein sequence ID" value="SJL03201.1"/>
    <property type="molecule type" value="Genomic_DNA"/>
</dbReference>
<dbReference type="SUPFAM" id="SSF47370">
    <property type="entry name" value="Bromodomain"/>
    <property type="match status" value="2"/>
</dbReference>
<dbReference type="CDD" id="cd04369">
    <property type="entry name" value="Bromodomain"/>
    <property type="match status" value="2"/>
</dbReference>
<dbReference type="InterPro" id="IPR001025">
    <property type="entry name" value="BAH_dom"/>
</dbReference>
<keyword evidence="6" id="KW-0804">Transcription</keyword>
<evidence type="ECO:0000313" key="12">
    <source>
        <dbReference type="EMBL" id="SJL03201.1"/>
    </source>
</evidence>
<evidence type="ECO:0000256" key="9">
    <source>
        <dbReference type="SAM" id="MobiDB-lite"/>
    </source>
</evidence>
<feature type="domain" description="BAH" evidence="11">
    <location>
        <begin position="400"/>
        <end position="529"/>
    </location>
</feature>
<feature type="region of interest" description="Disordered" evidence="9">
    <location>
        <begin position="614"/>
        <end position="633"/>
    </location>
</feature>
<dbReference type="Gene3D" id="2.30.30.490">
    <property type="match status" value="1"/>
</dbReference>
<feature type="compositionally biased region" description="Low complexity" evidence="9">
    <location>
        <begin position="150"/>
        <end position="172"/>
    </location>
</feature>
<dbReference type="OMA" id="PPYWYLG"/>
<evidence type="ECO:0000256" key="4">
    <source>
        <dbReference type="ARBA" id="ARBA00023015"/>
    </source>
</evidence>
<comment type="subcellular location">
    <subcellularLocation>
        <location evidence="1">Nucleus</location>
    </subcellularLocation>
</comment>
<feature type="region of interest" description="Disordered" evidence="9">
    <location>
        <begin position="114"/>
        <end position="201"/>
    </location>
</feature>
<evidence type="ECO:0000256" key="5">
    <source>
        <dbReference type="ARBA" id="ARBA00023117"/>
    </source>
</evidence>
<dbReference type="GO" id="GO:0006368">
    <property type="term" value="P:transcription elongation by RNA polymerase II"/>
    <property type="evidence" value="ECO:0007669"/>
    <property type="project" value="TreeGrafter"/>
</dbReference>
<dbReference type="PANTHER" id="PTHR16062:SF21">
    <property type="entry name" value="CHROMATIN STRUCTURE-REMODELING COMPLEX SUBUNIT RSC1-RELATED"/>
    <property type="match status" value="1"/>
</dbReference>
<dbReference type="Pfam" id="PF00439">
    <property type="entry name" value="Bromodomain"/>
    <property type="match status" value="2"/>
</dbReference>
<evidence type="ECO:0000259" key="10">
    <source>
        <dbReference type="PROSITE" id="PS50014"/>
    </source>
</evidence>
<dbReference type="GO" id="GO:0003682">
    <property type="term" value="F:chromatin binding"/>
    <property type="evidence" value="ECO:0007669"/>
    <property type="project" value="InterPro"/>
</dbReference>
<evidence type="ECO:0000313" key="13">
    <source>
        <dbReference type="Proteomes" id="UP000219338"/>
    </source>
</evidence>
<keyword evidence="13" id="KW-1185">Reference proteome</keyword>
<dbReference type="PANTHER" id="PTHR16062">
    <property type="entry name" value="SWI/SNF-RELATED"/>
    <property type="match status" value="1"/>
</dbReference>
<feature type="compositionally biased region" description="Pro residues" evidence="9">
    <location>
        <begin position="140"/>
        <end position="149"/>
    </location>
</feature>
<keyword evidence="2" id="KW-0677">Repeat</keyword>
<evidence type="ECO:0000256" key="6">
    <source>
        <dbReference type="ARBA" id="ARBA00023163"/>
    </source>
</evidence>
<dbReference type="GO" id="GO:0006338">
    <property type="term" value="P:chromatin remodeling"/>
    <property type="evidence" value="ECO:0007669"/>
    <property type="project" value="InterPro"/>
</dbReference>
<dbReference type="PRINTS" id="PR00503">
    <property type="entry name" value="BROMODOMAIN"/>
</dbReference>
<dbReference type="InterPro" id="IPR001487">
    <property type="entry name" value="Bromodomain"/>
</dbReference>
<keyword evidence="4" id="KW-0805">Transcription regulation</keyword>
<dbReference type="Gene3D" id="1.20.920.10">
    <property type="entry name" value="Bromodomain-like"/>
    <property type="match status" value="2"/>
</dbReference>
<organism evidence="12 13">
    <name type="scientific">Armillaria ostoyae</name>
    <name type="common">Armillaria root rot fungus</name>
    <dbReference type="NCBI Taxonomy" id="47428"/>
    <lineage>
        <taxon>Eukaryota</taxon>
        <taxon>Fungi</taxon>
        <taxon>Dikarya</taxon>
        <taxon>Basidiomycota</taxon>
        <taxon>Agaricomycotina</taxon>
        <taxon>Agaricomycetes</taxon>
        <taxon>Agaricomycetidae</taxon>
        <taxon>Agaricales</taxon>
        <taxon>Marasmiineae</taxon>
        <taxon>Physalacriaceae</taxon>
        <taxon>Armillaria</taxon>
    </lineage>
</organism>
<gene>
    <name evidence="12" type="ORF">ARMOST_06548</name>
</gene>
<feature type="domain" description="Bromo" evidence="10">
    <location>
        <begin position="282"/>
        <end position="331"/>
    </location>
</feature>
<name>A0A284R3A5_ARMOS</name>
<keyword evidence="5 8" id="KW-0103">Bromodomain</keyword>
<evidence type="ECO:0000256" key="2">
    <source>
        <dbReference type="ARBA" id="ARBA00022737"/>
    </source>
</evidence>
<dbReference type="PROSITE" id="PS50014">
    <property type="entry name" value="BROMODOMAIN_2"/>
    <property type="match status" value="2"/>
</dbReference>
<dbReference type="SMART" id="SM00297">
    <property type="entry name" value="BROMO"/>
    <property type="match status" value="2"/>
</dbReference>
<dbReference type="AlphaFoldDB" id="A0A284R3A5"/>
<accession>A0A284R3A5</accession>
<dbReference type="Pfam" id="PF01426">
    <property type="entry name" value="BAH"/>
    <property type="match status" value="1"/>
</dbReference>
<feature type="compositionally biased region" description="Pro residues" evidence="9">
    <location>
        <begin position="116"/>
        <end position="126"/>
    </location>
</feature>
<keyword evidence="3" id="KW-0156">Chromatin regulator</keyword>
<dbReference type="Proteomes" id="UP000219338">
    <property type="component" value="Unassembled WGS sequence"/>
</dbReference>
<dbReference type="PROSITE" id="PS51038">
    <property type="entry name" value="BAH"/>
    <property type="match status" value="1"/>
</dbReference>
<protein>
    <submittedName>
        <fullName evidence="12">Uncharacterized protein</fullName>
    </submittedName>
</protein>
<evidence type="ECO:0000256" key="8">
    <source>
        <dbReference type="PROSITE-ProRule" id="PRU00035"/>
    </source>
</evidence>
<feature type="compositionally biased region" description="Basic and acidic residues" evidence="9">
    <location>
        <begin position="624"/>
        <end position="633"/>
    </location>
</feature>
<evidence type="ECO:0000256" key="7">
    <source>
        <dbReference type="ARBA" id="ARBA00023242"/>
    </source>
</evidence>
<feature type="domain" description="Bromo" evidence="10">
    <location>
        <begin position="26"/>
        <end position="96"/>
    </location>
</feature>
<sequence length="689" mass="76648">MPLAAAQKQAIEEVVNAITTATAPKGKRLLSAMFMSLVDPKEWPEYYEIIPDPRCINNIRTTLEKNRYRAALDAYTDLSLVFWNALYYNEAGSQIALDAETLKRLLETEWKKRPILPSPRTSPPPRSAQKVHKTEEEESSPPPEKPAGPPAAAHAGAASTKNTTPIIPTTIPAANGVSANHHVSNGRTAPRPSSPEEEVDVGSVADLQAHVPTERDAASEEIIRHLDKSLPRWPGFSEEGWTGNIKISYMDIVHAIKSHKDVIGNRYAFVLESVPERAEIPYLSLNTPLSLKSIESRARTKDYSTPKDFDTDFLQLFAKARRWHDPGSDAYGHVLLLQRLYQALTSKEPPHGPPYSSSTNFASLRAGPGAFDPDPSTGVTSDHVPTKDRKFVDLHHYKGWTINVGDWVHLSNPDYPSLPTIGQVHKCWVAEERHGRYSTLRQHGVTVCWYFRPEQTHHTSDRTFMEGEVFKTSHFAEHPLEDILEKVACQPAVDSCHGRPRAPYWYPGFPLYIWESRYDSSGRTFVKIKDWSSCMPEESRQSVPIYPFERFVPPRRLPSPFVGKGKNGAKASGGLIGGSIVPSSRVTHIIPISTSVSNATTVMDRSILSGSGLTLGNNAQQEKLPPETTKHFDRDPETDEVLWFAAPPINVAPAPVLKHSLAYLHFLAKKRKNGAESSPPAKKVRTTAF</sequence>
<dbReference type="InterPro" id="IPR043151">
    <property type="entry name" value="BAH_sf"/>
</dbReference>
<dbReference type="SMART" id="SM00439">
    <property type="entry name" value="BAH"/>
    <property type="match status" value="1"/>
</dbReference>
<reference evidence="13" key="1">
    <citation type="journal article" date="2017" name="Nat. Ecol. Evol.">
        <title>Genome expansion and lineage-specific genetic innovations in the forest pathogenic fungi Armillaria.</title>
        <authorList>
            <person name="Sipos G."/>
            <person name="Prasanna A.N."/>
            <person name="Walter M.C."/>
            <person name="O'Connor E."/>
            <person name="Balint B."/>
            <person name="Krizsan K."/>
            <person name="Kiss B."/>
            <person name="Hess J."/>
            <person name="Varga T."/>
            <person name="Slot J."/>
            <person name="Riley R."/>
            <person name="Boka B."/>
            <person name="Rigling D."/>
            <person name="Barry K."/>
            <person name="Lee J."/>
            <person name="Mihaltcheva S."/>
            <person name="LaButti K."/>
            <person name="Lipzen A."/>
            <person name="Waldron R."/>
            <person name="Moloney N.M."/>
            <person name="Sperisen C."/>
            <person name="Kredics L."/>
            <person name="Vagvoelgyi C."/>
            <person name="Patrignani A."/>
            <person name="Fitzpatrick D."/>
            <person name="Nagy I."/>
            <person name="Doyle S."/>
            <person name="Anderson J.B."/>
            <person name="Grigoriev I.V."/>
            <person name="Gueldener U."/>
            <person name="Muensterkoetter M."/>
            <person name="Nagy L.G."/>
        </authorList>
    </citation>
    <scope>NUCLEOTIDE SEQUENCE [LARGE SCALE GENOMIC DNA]</scope>
    <source>
        <strain evidence="13">C18/9</strain>
    </source>
</reference>
<dbReference type="InterPro" id="IPR037382">
    <property type="entry name" value="Rsc/polybromo"/>
</dbReference>
<evidence type="ECO:0000256" key="1">
    <source>
        <dbReference type="ARBA" id="ARBA00004123"/>
    </source>
</evidence>